<name>N0D3G8_STRMI</name>
<gene>
    <name evidence="1" type="ORF">SFUL_5530</name>
</gene>
<evidence type="ECO:0000313" key="1">
    <source>
        <dbReference type="EMBL" id="AGK80418.1"/>
    </source>
</evidence>
<proteinExistence type="predicted"/>
<dbReference type="Proteomes" id="UP000013304">
    <property type="component" value="Chromosome"/>
</dbReference>
<dbReference type="EMBL" id="CP005080">
    <property type="protein sequence ID" value="AGK80418.1"/>
    <property type="molecule type" value="Genomic_DNA"/>
</dbReference>
<reference evidence="1 2" key="1">
    <citation type="submission" date="2013-04" db="EMBL/GenBank/DDBJ databases">
        <title>Complete genome sequence of Streptomyces fulvissimus.</title>
        <authorList>
            <person name="Myronovskyi M."/>
            <person name="Tokovenko B."/>
            <person name="Manderscheid N."/>
            <person name="Petzke L."/>
            <person name="Luzhetskyy A."/>
        </authorList>
    </citation>
    <scope>NUCLEOTIDE SEQUENCE [LARGE SCALE GENOMIC DNA]</scope>
    <source>
        <strain evidence="1 2">DSM 40593</strain>
    </source>
</reference>
<dbReference type="KEGG" id="sfi:SFUL_5530"/>
<organism evidence="1 2">
    <name type="scientific">Streptomyces microflavus DSM 40593</name>
    <dbReference type="NCBI Taxonomy" id="1303692"/>
    <lineage>
        <taxon>Bacteria</taxon>
        <taxon>Bacillati</taxon>
        <taxon>Actinomycetota</taxon>
        <taxon>Actinomycetes</taxon>
        <taxon>Kitasatosporales</taxon>
        <taxon>Streptomycetaceae</taxon>
        <taxon>Streptomyces</taxon>
    </lineage>
</organism>
<sequence length="78" mass="9347">MKYRARQHRPRWRYWAHRAGLVRSMSLLYLDVPYGTAGQRRRRRDRALARLARGKQWRAGCTPGCPTCQHLADRLREQ</sequence>
<protein>
    <submittedName>
        <fullName evidence="1">Uncharacterized protein</fullName>
    </submittedName>
</protein>
<dbReference type="RefSeq" id="WP_015611721.1">
    <property type="nucleotide sequence ID" value="NC_021177.1"/>
</dbReference>
<dbReference type="AlphaFoldDB" id="N0D3G8"/>
<evidence type="ECO:0000313" key="2">
    <source>
        <dbReference type="Proteomes" id="UP000013304"/>
    </source>
</evidence>
<accession>N0D3G8</accession>
<dbReference type="HOGENOM" id="CLU_2620518_0_0_11"/>
<dbReference type="PATRIC" id="fig|1303692.3.peg.5555"/>